<dbReference type="InterPro" id="IPR036457">
    <property type="entry name" value="PPM-type-like_dom_sf"/>
</dbReference>
<feature type="compositionally biased region" description="Basic and acidic residues" evidence="1">
    <location>
        <begin position="56"/>
        <end position="74"/>
    </location>
</feature>
<dbReference type="PANTHER" id="PTHR47992">
    <property type="entry name" value="PROTEIN PHOSPHATASE"/>
    <property type="match status" value="1"/>
</dbReference>
<gene>
    <name evidence="3" type="ORF">Pmar_PMAR023044</name>
</gene>
<feature type="domain" description="PPM-type phosphatase" evidence="2">
    <location>
        <begin position="158"/>
        <end position="442"/>
    </location>
</feature>
<protein>
    <submittedName>
        <fullName evidence="3">Protein phosphatase 2C ABI1, putative</fullName>
    </submittedName>
</protein>
<reference evidence="3 4" key="1">
    <citation type="submission" date="2008-07" db="EMBL/GenBank/DDBJ databases">
        <authorList>
            <person name="El-Sayed N."/>
            <person name="Caler E."/>
            <person name="Inman J."/>
            <person name="Amedeo P."/>
            <person name="Hass B."/>
            <person name="Wortman J."/>
        </authorList>
    </citation>
    <scope>NUCLEOTIDE SEQUENCE [LARGE SCALE GENOMIC DNA]</scope>
    <source>
        <strain evidence="4">ATCC 50983 / TXsc</strain>
    </source>
</reference>
<accession>C5LHZ2</accession>
<name>C5LHZ2_PERM5</name>
<dbReference type="Pfam" id="PF00481">
    <property type="entry name" value="PP2C"/>
    <property type="match status" value="1"/>
</dbReference>
<dbReference type="InterPro" id="IPR001932">
    <property type="entry name" value="PPM-type_phosphatase-like_dom"/>
</dbReference>
<dbReference type="RefSeq" id="XP_002771930.1">
    <property type="nucleotide sequence ID" value="XM_002771884.1"/>
</dbReference>
<dbReference type="OrthoDB" id="10264738at2759"/>
<dbReference type="SMART" id="SM00332">
    <property type="entry name" value="PP2Cc"/>
    <property type="match status" value="1"/>
</dbReference>
<feature type="region of interest" description="Disordered" evidence="1">
    <location>
        <begin position="24"/>
        <end position="74"/>
    </location>
</feature>
<evidence type="ECO:0000313" key="4">
    <source>
        <dbReference type="Proteomes" id="UP000007800"/>
    </source>
</evidence>
<dbReference type="Gene3D" id="3.60.40.10">
    <property type="entry name" value="PPM-type phosphatase domain"/>
    <property type="match status" value="1"/>
</dbReference>
<dbReference type="GeneID" id="9048239"/>
<dbReference type="GO" id="GO:0004722">
    <property type="term" value="F:protein serine/threonine phosphatase activity"/>
    <property type="evidence" value="ECO:0007669"/>
    <property type="project" value="InterPro"/>
</dbReference>
<proteinExistence type="predicted"/>
<dbReference type="SUPFAM" id="SSF81606">
    <property type="entry name" value="PP2C-like"/>
    <property type="match status" value="1"/>
</dbReference>
<evidence type="ECO:0000313" key="3">
    <source>
        <dbReference type="EMBL" id="EER03746.1"/>
    </source>
</evidence>
<dbReference type="CDD" id="cd00143">
    <property type="entry name" value="PP2Cc"/>
    <property type="match status" value="1"/>
</dbReference>
<dbReference type="PROSITE" id="PS51746">
    <property type="entry name" value="PPM_2"/>
    <property type="match status" value="1"/>
</dbReference>
<keyword evidence="4" id="KW-1185">Reference proteome</keyword>
<dbReference type="OMA" id="WDIICVM"/>
<sequence length="443" mass="50320">MSLEQVRLSRPKSLEAALNKFDALTGKPADTDPDNAYEREDGRSMTIGQGLPPRVAGERKERRCRTMPDTMGHRRGDMEVSQELKQIISRKQEELRTRIRRGSLFFGTITDEHYKTFWEDRCIVHIHGQLEDCDIPFKEKGVFHTGSIPLTDIEETMGIAFSCIKGSKGAGDDSLNQDNFSITRLVNGWDIICVMDGHGPNGHMASYRAVMSLPYYIAHSDILEPSLMTKCIEQCFQLTNQDMLGHALSHDYEVQASGTTAVVLIRNHILDPNAFWSAHCGDSRLVLGTEERKKLEFATVDHKPDDPTERERVEALGGEVRAFMYDDSWTVHRIFVKDADYPGLCMARSLGDYCVKAHGVICDPDVRRHILPAKEDKPFIVMASDGIWEFISSQWMVKAMARKLASEGAPRCLKKLAKEARKRWKEEEVDYCDDITTVMIRFE</sequence>
<organism evidence="4">
    <name type="scientific">Perkinsus marinus (strain ATCC 50983 / TXsc)</name>
    <dbReference type="NCBI Taxonomy" id="423536"/>
    <lineage>
        <taxon>Eukaryota</taxon>
        <taxon>Sar</taxon>
        <taxon>Alveolata</taxon>
        <taxon>Perkinsozoa</taxon>
        <taxon>Perkinsea</taxon>
        <taxon>Perkinsida</taxon>
        <taxon>Perkinsidae</taxon>
        <taxon>Perkinsus</taxon>
    </lineage>
</organism>
<dbReference type="AlphaFoldDB" id="C5LHZ2"/>
<dbReference type="InterPro" id="IPR015655">
    <property type="entry name" value="PP2C"/>
</dbReference>
<dbReference type="Proteomes" id="UP000007800">
    <property type="component" value="Unassembled WGS sequence"/>
</dbReference>
<evidence type="ECO:0000259" key="2">
    <source>
        <dbReference type="PROSITE" id="PS51746"/>
    </source>
</evidence>
<evidence type="ECO:0000256" key="1">
    <source>
        <dbReference type="SAM" id="MobiDB-lite"/>
    </source>
</evidence>
<dbReference type="InParanoid" id="C5LHZ2"/>
<dbReference type="EMBL" id="GG682149">
    <property type="protein sequence ID" value="EER03746.1"/>
    <property type="molecule type" value="Genomic_DNA"/>
</dbReference>